<dbReference type="AlphaFoldDB" id="A0A7K3WMD8"/>
<dbReference type="InterPro" id="IPR019861">
    <property type="entry name" value="PorP/SprF_Bacteroidetes"/>
</dbReference>
<keyword evidence="2" id="KW-1185">Reference proteome</keyword>
<reference evidence="1 2" key="1">
    <citation type="submission" date="2020-02" db="EMBL/GenBank/DDBJ databases">
        <title>Out from the shadows clarifying the taxonomy of the family Cryomorphaceae and related taxa by utilizing the GTDB taxonomic framework.</title>
        <authorList>
            <person name="Bowman J.P."/>
        </authorList>
    </citation>
    <scope>NUCLEOTIDE SEQUENCE [LARGE SCALE GENOMIC DNA]</scope>
    <source>
        <strain evidence="1 2">QSSC 1-22</strain>
    </source>
</reference>
<name>A0A7K3WMD8_9FLAO</name>
<protein>
    <submittedName>
        <fullName evidence="1">Type IX secretion system membrane protein PorP/SprF</fullName>
    </submittedName>
</protein>
<comment type="caution">
    <text evidence="1">The sequence shown here is derived from an EMBL/GenBank/DDBJ whole genome shotgun (WGS) entry which is preliminary data.</text>
</comment>
<dbReference type="Pfam" id="PF11751">
    <property type="entry name" value="PorP_SprF"/>
    <property type="match status" value="1"/>
</dbReference>
<dbReference type="Proteomes" id="UP000486602">
    <property type="component" value="Unassembled WGS sequence"/>
</dbReference>
<accession>A0A7K3WMD8</accession>
<proteinExistence type="predicted"/>
<evidence type="ECO:0000313" key="2">
    <source>
        <dbReference type="Proteomes" id="UP000486602"/>
    </source>
</evidence>
<sequence length="305" mass="34336">MQNVSAQDPSFTQYYANPLYLNPALAGTNKCPRMVLNFRNQWPALDGNFVTTAASYDQYVDAINGGLGFYVMNDNAGRGTLNSFNINGIYSYQLTLSKSFSMVVGFQGTYFQRSLDWSKLTFGDQIDPRRGFIYETQDTPRGGTVDNVDFSTGAVVFSENFYAGIAVHHLFEPNESLIVAESPLERKYTFHAGATIPVNKDVRGETETTISPNFLYQRQFDFVQYNIGVYVKRGPLIGGVWYRFEDSIIALMGVETDRFKVGYSYDLTTSPLSTKTAGSHEISFALNFNCRPQKKKFRAINCPQF</sequence>
<dbReference type="EMBL" id="JAAGVY010000005">
    <property type="protein sequence ID" value="NEN22809.1"/>
    <property type="molecule type" value="Genomic_DNA"/>
</dbReference>
<dbReference type="NCBIfam" id="TIGR03519">
    <property type="entry name" value="T9SS_PorP_fam"/>
    <property type="match status" value="1"/>
</dbReference>
<organism evidence="1 2">
    <name type="scientific">Cryomorpha ignava</name>
    <dbReference type="NCBI Taxonomy" id="101383"/>
    <lineage>
        <taxon>Bacteria</taxon>
        <taxon>Pseudomonadati</taxon>
        <taxon>Bacteroidota</taxon>
        <taxon>Flavobacteriia</taxon>
        <taxon>Flavobacteriales</taxon>
        <taxon>Cryomorphaceae</taxon>
        <taxon>Cryomorpha</taxon>
    </lineage>
</organism>
<gene>
    <name evidence="1" type="ORF">G3O08_04755</name>
</gene>
<evidence type="ECO:0000313" key="1">
    <source>
        <dbReference type="EMBL" id="NEN22809.1"/>
    </source>
</evidence>